<dbReference type="Proteomes" id="UP000069771">
    <property type="component" value="Chromosome"/>
</dbReference>
<dbReference type="Gene3D" id="2.40.260.10">
    <property type="entry name" value="Sortase"/>
    <property type="match status" value="1"/>
</dbReference>
<evidence type="ECO:0000256" key="3">
    <source>
        <dbReference type="SAM" id="Phobius"/>
    </source>
</evidence>
<sequence length="282" mass="30993">MKFIRKHLSTIVIVIVFVVGLGLLAYPTVANWWNTQLGSRVINDYSNVVENLAPHKYDELISNAKLYNDSLIKSNDRFNPTDSEHAEYEKQLSVGGSDIMGSITVPSVDISLPIYHGTSEEVLAVGAGHLEGSSLPVGGLGTHTVITGHRGLPSALLFTDLDKVVEDDYVILKVLNETLTYQVDTIRIVEPKEIEGLAIDPEKDLLTLVTCTPYGINTHRILITGHRVENLKEWEAASDAGQIDTKVVAMCVAIPILIFLFLCLMLKTRKPKSKGEPDESDS</sequence>
<dbReference type="EMBL" id="CP011391">
    <property type="protein sequence ID" value="AMK54801.1"/>
    <property type="molecule type" value="Genomic_DNA"/>
</dbReference>
<dbReference type="GeneID" id="78478332"/>
<dbReference type="PATRIC" id="fig|1702221.3.peg.1626"/>
<dbReference type="KEGG" id="fro:AALO17_16670"/>
<feature type="active site" description="Acyl-thioester intermediate" evidence="2">
    <location>
        <position position="211"/>
    </location>
</feature>
<keyword evidence="3" id="KW-0812">Transmembrane</keyword>
<keyword evidence="3" id="KW-1133">Transmembrane helix</keyword>
<proteinExistence type="predicted"/>
<evidence type="ECO:0000256" key="1">
    <source>
        <dbReference type="ARBA" id="ARBA00022801"/>
    </source>
</evidence>
<dbReference type="NCBIfam" id="NF033745">
    <property type="entry name" value="class_C_sortase"/>
    <property type="match status" value="1"/>
</dbReference>
<dbReference type="SUPFAM" id="SSF63817">
    <property type="entry name" value="Sortase"/>
    <property type="match status" value="1"/>
</dbReference>
<feature type="transmembrane region" description="Helical" evidence="3">
    <location>
        <begin position="247"/>
        <end position="266"/>
    </location>
</feature>
<name>A0A140DVX4_9FIRM</name>
<evidence type="ECO:0000313" key="4">
    <source>
        <dbReference type="EMBL" id="AMK54801.1"/>
    </source>
</evidence>
<dbReference type="AlphaFoldDB" id="A0A140DVX4"/>
<evidence type="ECO:0000313" key="5">
    <source>
        <dbReference type="Proteomes" id="UP000069771"/>
    </source>
</evidence>
<feature type="active site" description="Proton donor/acceptor" evidence="2">
    <location>
        <position position="149"/>
    </location>
</feature>
<dbReference type="RefSeq" id="WP_203225808.1">
    <property type="nucleotide sequence ID" value="NZ_CAMTBT010000021.1"/>
</dbReference>
<dbReference type="InterPro" id="IPR042002">
    <property type="entry name" value="Sortase_C"/>
</dbReference>
<gene>
    <name evidence="4" type="ORF">AALO17_16670</name>
</gene>
<dbReference type="STRING" id="1702221.AALO17_16670"/>
<dbReference type="NCBIfam" id="TIGR01076">
    <property type="entry name" value="sortase_fam"/>
    <property type="match status" value="1"/>
</dbReference>
<reference evidence="4 5" key="1">
    <citation type="journal article" date="2016" name="Gut Pathog.">
        <title>Whole genome sequencing of "Faecalibaculum rodentium" ALO17, isolated from C57BL/6J laboratory mouse feces.</title>
        <authorList>
            <person name="Lim S."/>
            <person name="Chang D.H."/>
            <person name="Ahn S."/>
            <person name="Kim B.C."/>
        </authorList>
    </citation>
    <scope>NUCLEOTIDE SEQUENCE [LARGE SCALE GENOMIC DNA]</scope>
    <source>
        <strain evidence="4 5">Alo17</strain>
    </source>
</reference>
<accession>A0A140DVX4</accession>
<dbReference type="CDD" id="cd05827">
    <property type="entry name" value="Sortase_C"/>
    <property type="match status" value="1"/>
</dbReference>
<evidence type="ECO:0000256" key="2">
    <source>
        <dbReference type="PIRSR" id="PIRSR605754-1"/>
    </source>
</evidence>
<feature type="transmembrane region" description="Helical" evidence="3">
    <location>
        <begin position="12"/>
        <end position="33"/>
    </location>
</feature>
<dbReference type="Pfam" id="PF04203">
    <property type="entry name" value="Sortase"/>
    <property type="match status" value="1"/>
</dbReference>
<keyword evidence="5" id="KW-1185">Reference proteome</keyword>
<keyword evidence="3" id="KW-0472">Membrane</keyword>
<dbReference type="GO" id="GO:0016787">
    <property type="term" value="F:hydrolase activity"/>
    <property type="evidence" value="ECO:0007669"/>
    <property type="project" value="UniProtKB-KW"/>
</dbReference>
<organism evidence="4 5">
    <name type="scientific">Faecalibaculum rodentium</name>
    <dbReference type="NCBI Taxonomy" id="1702221"/>
    <lineage>
        <taxon>Bacteria</taxon>
        <taxon>Bacillati</taxon>
        <taxon>Bacillota</taxon>
        <taxon>Erysipelotrichia</taxon>
        <taxon>Erysipelotrichales</taxon>
        <taxon>Erysipelotrichaceae</taxon>
        <taxon>Faecalibaculum</taxon>
    </lineage>
</organism>
<dbReference type="InterPro" id="IPR005754">
    <property type="entry name" value="Sortase"/>
</dbReference>
<dbReference type="InterPro" id="IPR023365">
    <property type="entry name" value="Sortase_dom-sf"/>
</dbReference>
<keyword evidence="1" id="KW-0378">Hydrolase</keyword>
<protein>
    <submittedName>
        <fullName evidence="4">Sortase family protein</fullName>
    </submittedName>
</protein>